<accession>A0A382EER1</accession>
<protein>
    <recommendedName>
        <fullName evidence="4">Spore coat protein</fullName>
    </recommendedName>
</protein>
<dbReference type="SUPFAM" id="SSF51569">
    <property type="entry name" value="Aldolase"/>
    <property type="match status" value="1"/>
</dbReference>
<dbReference type="CDD" id="cd11611">
    <property type="entry name" value="SAF"/>
    <property type="match status" value="1"/>
</dbReference>
<proteinExistence type="predicted"/>
<dbReference type="InterPro" id="IPR013096">
    <property type="entry name" value="Cupin_2"/>
</dbReference>
<dbReference type="Gene3D" id="3.90.1210.10">
    <property type="entry name" value="Antifreeze-like/N-acetylneuraminic acid synthase C-terminal domain"/>
    <property type="match status" value="1"/>
</dbReference>
<organism evidence="3">
    <name type="scientific">marine metagenome</name>
    <dbReference type="NCBI Taxonomy" id="408172"/>
    <lineage>
        <taxon>unclassified sequences</taxon>
        <taxon>metagenomes</taxon>
        <taxon>ecological metagenomes</taxon>
    </lineage>
</organism>
<dbReference type="Gene3D" id="3.20.20.70">
    <property type="entry name" value="Aldolase class I"/>
    <property type="match status" value="1"/>
</dbReference>
<dbReference type="InterPro" id="IPR014710">
    <property type="entry name" value="RmlC-like_jellyroll"/>
</dbReference>
<evidence type="ECO:0008006" key="4">
    <source>
        <dbReference type="Google" id="ProtNLM"/>
    </source>
</evidence>
<dbReference type="Pfam" id="PF07883">
    <property type="entry name" value="Cupin_2"/>
    <property type="match status" value="1"/>
</dbReference>
<dbReference type="InterPro" id="IPR013132">
    <property type="entry name" value="PseI/NeuA/B-like_N"/>
</dbReference>
<evidence type="ECO:0000313" key="3">
    <source>
        <dbReference type="EMBL" id="SVB48357.1"/>
    </source>
</evidence>
<sequence length="499" mass="57321">MSRFLRDNPLVIFEMANNHMGDLDHGLSIIDAYGELAKQYPFDFGFKFQFRNIPTFIHPEYKERLDIKAVKRFSETVLTENQFERMVERVRGLGLSVISTPFDEKSVELAERLEVDILKVASCSFTDWPLLEKIVNYDKPIIASTAGASLQDVDRVVSFFQHREKDFAIMHCVGEYPTKSENLQLNQIALLASRYPDIVIGYSTHEQPDNYESVLVALGRGARIFEKHVSLETEKYKKNDYSVVPEQAKLWLDSALRGYEMMGVINGRHPISKKEVADLRQFQRGVFVTQQVAEGKTLVQEDVFFAFPNKEDQLLANDWSKYHRHIPHHSLTAQSPIMVENVAIDDKRSHVYKICQDVKKLFNEAGVVYPGGVELEISHHYGIEKFYETGITMVTVVNRDYCKKLIAVLPGQKHPEQYHNEKEETFHLLFGDIQLTLNGENVDMCCGDTITIEPGVRHKFDSKGGCVIEEISTTHQVSDSFYTDPLIMENHDRKTILKY</sequence>
<feature type="domain" description="Cupin type-2" evidence="2">
    <location>
        <begin position="406"/>
        <end position="464"/>
    </location>
</feature>
<feature type="domain" description="PseI/NeuA/B-like" evidence="1">
    <location>
        <begin position="47"/>
        <end position="241"/>
    </location>
</feature>
<dbReference type="PANTHER" id="PTHR42966:SF1">
    <property type="entry name" value="SIALIC ACID SYNTHASE"/>
    <property type="match status" value="1"/>
</dbReference>
<dbReference type="PANTHER" id="PTHR42966">
    <property type="entry name" value="N-ACETYLNEURAMINATE SYNTHASE"/>
    <property type="match status" value="1"/>
</dbReference>
<evidence type="ECO:0000259" key="2">
    <source>
        <dbReference type="Pfam" id="PF07883"/>
    </source>
</evidence>
<reference evidence="3" key="1">
    <citation type="submission" date="2018-05" db="EMBL/GenBank/DDBJ databases">
        <authorList>
            <person name="Lanie J.A."/>
            <person name="Ng W.-L."/>
            <person name="Kazmierczak K.M."/>
            <person name="Andrzejewski T.M."/>
            <person name="Davidsen T.M."/>
            <person name="Wayne K.J."/>
            <person name="Tettelin H."/>
            <person name="Glass J.I."/>
            <person name="Rusch D."/>
            <person name="Podicherti R."/>
            <person name="Tsui H.-C.T."/>
            <person name="Winkler M.E."/>
        </authorList>
    </citation>
    <scope>NUCLEOTIDE SEQUENCE</scope>
</reference>
<dbReference type="GO" id="GO:0016051">
    <property type="term" value="P:carbohydrate biosynthetic process"/>
    <property type="evidence" value="ECO:0007669"/>
    <property type="project" value="InterPro"/>
</dbReference>
<dbReference type="InterPro" id="IPR011051">
    <property type="entry name" value="RmlC_Cupin_sf"/>
</dbReference>
<gene>
    <name evidence="3" type="ORF">METZ01_LOCUS201211</name>
</gene>
<name>A0A382EER1_9ZZZZ</name>
<dbReference type="EMBL" id="UINC01043806">
    <property type="protein sequence ID" value="SVB48357.1"/>
    <property type="molecule type" value="Genomic_DNA"/>
</dbReference>
<dbReference type="SUPFAM" id="SSF51182">
    <property type="entry name" value="RmlC-like cupins"/>
    <property type="match status" value="1"/>
</dbReference>
<dbReference type="InterPro" id="IPR013785">
    <property type="entry name" value="Aldolase_TIM"/>
</dbReference>
<dbReference type="InterPro" id="IPR051690">
    <property type="entry name" value="PseI-like"/>
</dbReference>
<dbReference type="Pfam" id="PF03102">
    <property type="entry name" value="NeuB"/>
    <property type="match status" value="1"/>
</dbReference>
<dbReference type="AlphaFoldDB" id="A0A382EER1"/>
<dbReference type="GO" id="GO:0047444">
    <property type="term" value="F:N-acylneuraminate-9-phosphate synthase activity"/>
    <property type="evidence" value="ECO:0007669"/>
    <property type="project" value="TreeGrafter"/>
</dbReference>
<evidence type="ECO:0000259" key="1">
    <source>
        <dbReference type="Pfam" id="PF03102"/>
    </source>
</evidence>
<dbReference type="Gene3D" id="2.60.120.10">
    <property type="entry name" value="Jelly Rolls"/>
    <property type="match status" value="1"/>
</dbReference>
<feature type="non-terminal residue" evidence="3">
    <location>
        <position position="499"/>
    </location>
</feature>